<feature type="compositionally biased region" description="Basic and acidic residues" evidence="1">
    <location>
        <begin position="290"/>
        <end position="306"/>
    </location>
</feature>
<feature type="compositionally biased region" description="Basic and acidic residues" evidence="1">
    <location>
        <begin position="263"/>
        <end position="283"/>
    </location>
</feature>
<comment type="caution">
    <text evidence="3">The sequence shown here is derived from an EMBL/GenBank/DDBJ whole genome shotgun (WGS) entry which is preliminary data.</text>
</comment>
<dbReference type="EMBL" id="JAGSXH010000064">
    <property type="protein sequence ID" value="MBS2964932.1"/>
    <property type="molecule type" value="Genomic_DNA"/>
</dbReference>
<name>A0A8J7WR62_9ACTN</name>
<feature type="region of interest" description="Disordered" evidence="1">
    <location>
        <begin position="263"/>
        <end position="363"/>
    </location>
</feature>
<dbReference type="InterPro" id="IPR005031">
    <property type="entry name" value="COQ10_START"/>
</dbReference>
<proteinExistence type="predicted"/>
<dbReference type="PANTHER" id="PTHR33824">
    <property type="entry name" value="POLYKETIDE CYCLASE/DEHYDRASE AND LIPID TRANSPORT SUPERFAMILY PROTEIN"/>
    <property type="match status" value="1"/>
</dbReference>
<evidence type="ECO:0000259" key="2">
    <source>
        <dbReference type="Pfam" id="PF03364"/>
    </source>
</evidence>
<dbReference type="InterPro" id="IPR023393">
    <property type="entry name" value="START-like_dom_sf"/>
</dbReference>
<sequence length="363" mass="39838">MATKEKEVAQKAVEVAPGDQLRQSVQQLVETLTQRALSSATDRVGSTVGRLTEGAAGNGSSALASAGTEALKAAPSAVVSAGVAGTKSKLKEAAGGLKETLTGGGGGKAQRGGHGKLTNIVESIEIGAPIDVVYDQWTRFGDYPSFMKKVEHVEQVSPEKVAWKAQIFWSHRGWESTIREQVPDERIIWTSKGQKGSVDGAVTFHELAPDLTKVIVVLEYHPQGLFERTGNLWRAQGRRVRLELKHFQRHVMTRTLLHPDDVEGWRGEIHDGKVTPEPEREAGDEGENGNEARDQDRGQERDREAPGDEYDDEEGEYDARDEDDEPDAESDEEPEDEDESEDEDEDEAEPAPAARGRRPRART</sequence>
<feature type="compositionally biased region" description="Acidic residues" evidence="1">
    <location>
        <begin position="307"/>
        <end position="349"/>
    </location>
</feature>
<organism evidence="3 4">
    <name type="scientific">Actinocrinis puniceicyclus</name>
    <dbReference type="NCBI Taxonomy" id="977794"/>
    <lineage>
        <taxon>Bacteria</taxon>
        <taxon>Bacillati</taxon>
        <taxon>Actinomycetota</taxon>
        <taxon>Actinomycetes</taxon>
        <taxon>Catenulisporales</taxon>
        <taxon>Actinospicaceae</taxon>
        <taxon>Actinocrinis</taxon>
    </lineage>
</organism>
<dbReference type="SUPFAM" id="SSF55961">
    <property type="entry name" value="Bet v1-like"/>
    <property type="match status" value="1"/>
</dbReference>
<feature type="domain" description="Coenzyme Q-binding protein COQ10 START" evidence="2">
    <location>
        <begin position="126"/>
        <end position="247"/>
    </location>
</feature>
<gene>
    <name evidence="3" type="ORF">KGA66_17885</name>
</gene>
<protein>
    <submittedName>
        <fullName evidence="3">SRPBCC family protein</fullName>
    </submittedName>
</protein>
<dbReference type="CDD" id="cd07817">
    <property type="entry name" value="SRPBCC_8"/>
    <property type="match status" value="1"/>
</dbReference>
<dbReference type="Pfam" id="PF03364">
    <property type="entry name" value="Polyketide_cyc"/>
    <property type="match status" value="1"/>
</dbReference>
<accession>A0A8J7WR62</accession>
<evidence type="ECO:0000256" key="1">
    <source>
        <dbReference type="SAM" id="MobiDB-lite"/>
    </source>
</evidence>
<dbReference type="AlphaFoldDB" id="A0A8J7WR62"/>
<keyword evidence="4" id="KW-1185">Reference proteome</keyword>
<dbReference type="Proteomes" id="UP000677913">
    <property type="component" value="Unassembled WGS sequence"/>
</dbReference>
<feature type="region of interest" description="Disordered" evidence="1">
    <location>
        <begin position="39"/>
        <end position="61"/>
    </location>
</feature>
<dbReference type="PANTHER" id="PTHR33824:SF7">
    <property type="entry name" value="POLYKETIDE CYCLASE_DEHYDRASE AND LIPID TRANSPORT SUPERFAMILY PROTEIN"/>
    <property type="match status" value="1"/>
</dbReference>
<dbReference type="InterPro" id="IPR047137">
    <property type="entry name" value="ORF3"/>
</dbReference>
<dbReference type="Gene3D" id="3.30.530.20">
    <property type="match status" value="1"/>
</dbReference>
<dbReference type="RefSeq" id="WP_211469292.1">
    <property type="nucleotide sequence ID" value="NZ_JAGSXH010000064.1"/>
</dbReference>
<reference evidence="3" key="1">
    <citation type="submission" date="2021-04" db="EMBL/GenBank/DDBJ databases">
        <title>Genome based classification of Actinospica acidithermotolerans sp. nov., an actinobacterium isolated from an Indonesian hot spring.</title>
        <authorList>
            <person name="Kusuma A.B."/>
            <person name="Putra K.E."/>
            <person name="Nafisah S."/>
            <person name="Loh J."/>
            <person name="Nouioui I."/>
            <person name="Goodfellow M."/>
        </authorList>
    </citation>
    <scope>NUCLEOTIDE SEQUENCE</scope>
    <source>
        <strain evidence="3">DSM 45618</strain>
    </source>
</reference>
<evidence type="ECO:0000313" key="3">
    <source>
        <dbReference type="EMBL" id="MBS2964932.1"/>
    </source>
</evidence>
<evidence type="ECO:0000313" key="4">
    <source>
        <dbReference type="Proteomes" id="UP000677913"/>
    </source>
</evidence>